<gene>
    <name evidence="1" type="ORF">IM787_21010</name>
</gene>
<comment type="caution">
    <text evidence="1">The sequence shown here is derived from an EMBL/GenBank/DDBJ whole genome shotgun (WGS) entry which is preliminary data.</text>
</comment>
<dbReference type="EMBL" id="JADDIV010000006">
    <property type="protein sequence ID" value="MBE7370053.1"/>
    <property type="molecule type" value="Genomic_DNA"/>
</dbReference>
<reference evidence="1 2" key="1">
    <citation type="submission" date="2020-10" db="EMBL/GenBank/DDBJ databases">
        <title>Ramlibacter sp. HM2 16S ribosomal RNA gene Genome sequencing and assembly.</title>
        <authorList>
            <person name="Kang M."/>
        </authorList>
    </citation>
    <scope>NUCLEOTIDE SEQUENCE [LARGE SCALE GENOMIC DNA]</scope>
    <source>
        <strain evidence="1 2">HM2</strain>
    </source>
</reference>
<dbReference type="Proteomes" id="UP000806285">
    <property type="component" value="Unassembled WGS sequence"/>
</dbReference>
<protein>
    <recommendedName>
        <fullName evidence="3">Transcriptional regulator</fullName>
    </recommendedName>
</protein>
<evidence type="ECO:0000313" key="2">
    <source>
        <dbReference type="Proteomes" id="UP000806285"/>
    </source>
</evidence>
<organism evidence="1 2">
    <name type="scientific">Ramlibacter pallidus</name>
    <dbReference type="NCBI Taxonomy" id="2780087"/>
    <lineage>
        <taxon>Bacteria</taxon>
        <taxon>Pseudomonadati</taxon>
        <taxon>Pseudomonadota</taxon>
        <taxon>Betaproteobacteria</taxon>
        <taxon>Burkholderiales</taxon>
        <taxon>Comamonadaceae</taxon>
        <taxon>Ramlibacter</taxon>
    </lineage>
</organism>
<name>A0ABR9S970_9BURK</name>
<dbReference type="RefSeq" id="WP_193678674.1">
    <property type="nucleotide sequence ID" value="NZ_JADDIV010000006.1"/>
</dbReference>
<proteinExistence type="predicted"/>
<sequence length="132" mass="14591">MSKDRVPDDVRRFLLTSVPSVPYLEALLLMRAEPHRAWDSFGVAGRLYIGEGQAQELLGLLKAAGIAREDAPGRFTYTPASEDLHRTLEALAVTYSQNLVGVTDLIHSRVDKRAHQFAGAFRIRRDGGKEGS</sequence>
<evidence type="ECO:0000313" key="1">
    <source>
        <dbReference type="EMBL" id="MBE7370053.1"/>
    </source>
</evidence>
<accession>A0ABR9S970</accession>
<evidence type="ECO:0008006" key="3">
    <source>
        <dbReference type="Google" id="ProtNLM"/>
    </source>
</evidence>
<keyword evidence="2" id="KW-1185">Reference proteome</keyword>